<dbReference type="Proteomes" id="UP001163687">
    <property type="component" value="Chromosome"/>
</dbReference>
<reference evidence="2" key="1">
    <citation type="submission" date="2022-03" db="EMBL/GenBank/DDBJ databases">
        <title>Complete genome sequence of Caldinitratiruptor microaerophilus.</title>
        <authorList>
            <person name="Mukaiyama R."/>
            <person name="Nishiyama T."/>
            <person name="Ueda K."/>
        </authorList>
    </citation>
    <scope>NUCLEOTIDE SEQUENCE</scope>
    <source>
        <strain evidence="2">JCM 16183</strain>
    </source>
</reference>
<accession>A0AA35CKY2</accession>
<name>A0AA35CKY2_9FIRM</name>
<protein>
    <recommendedName>
        <fullName evidence="4">DUF3189 family protein</fullName>
    </recommendedName>
</protein>
<dbReference type="RefSeq" id="WP_264844454.1">
    <property type="nucleotide sequence ID" value="NZ_AP025628.1"/>
</dbReference>
<gene>
    <name evidence="2" type="ORF">caldi_15190</name>
</gene>
<organism evidence="2 3">
    <name type="scientific">Caldinitratiruptor microaerophilus</name>
    <dbReference type="NCBI Taxonomy" id="671077"/>
    <lineage>
        <taxon>Bacteria</taxon>
        <taxon>Bacillati</taxon>
        <taxon>Bacillota</taxon>
        <taxon>Clostridia</taxon>
        <taxon>Eubacteriales</taxon>
        <taxon>Symbiobacteriaceae</taxon>
        <taxon>Caldinitratiruptor</taxon>
    </lineage>
</organism>
<dbReference type="KEGG" id="cmic:caldi_15190"/>
<dbReference type="InterPro" id="IPR021525">
    <property type="entry name" value="DUF3189"/>
</dbReference>
<evidence type="ECO:0000313" key="3">
    <source>
        <dbReference type="Proteomes" id="UP001163687"/>
    </source>
</evidence>
<dbReference type="Pfam" id="PF11385">
    <property type="entry name" value="DUF3189"/>
    <property type="match status" value="1"/>
</dbReference>
<feature type="compositionally biased region" description="Pro residues" evidence="1">
    <location>
        <begin position="191"/>
        <end position="202"/>
    </location>
</feature>
<evidence type="ECO:0000256" key="1">
    <source>
        <dbReference type="SAM" id="MobiDB-lite"/>
    </source>
</evidence>
<dbReference type="AlphaFoldDB" id="A0AA35CKY2"/>
<feature type="region of interest" description="Disordered" evidence="1">
    <location>
        <begin position="158"/>
        <end position="202"/>
    </location>
</feature>
<keyword evidence="3" id="KW-1185">Reference proteome</keyword>
<proteinExistence type="predicted"/>
<evidence type="ECO:0008006" key="4">
    <source>
        <dbReference type="Google" id="ProtNLM"/>
    </source>
</evidence>
<evidence type="ECO:0000313" key="2">
    <source>
        <dbReference type="EMBL" id="BDG60429.1"/>
    </source>
</evidence>
<dbReference type="EMBL" id="AP025628">
    <property type="protein sequence ID" value="BDG60429.1"/>
    <property type="molecule type" value="Genomic_DNA"/>
</dbReference>
<sequence length="202" mass="20980">MIHVYYCFGGAHTSVTAANLHLGRLPPRPTYRQILAQPHFDQLAHGSIGTFLFMGVDAAGHAVYSVGLEAGKERLARALADFAAAFGAAPDGLLLHPALPCANVLMRIGGFLSRRLGLVWPGRPLVGLGAWLALPRFRALVGPVVARCRPASLRSVDGPGAVADNGIRSEEGAEWPASPVPSSSPSGPEARPTPPASGPATS</sequence>
<feature type="compositionally biased region" description="Low complexity" evidence="1">
    <location>
        <begin position="176"/>
        <end position="188"/>
    </location>
</feature>